<organism evidence="2 3">
    <name type="scientific">Limosa lapponica baueri</name>
    <dbReference type="NCBI Taxonomy" id="1758121"/>
    <lineage>
        <taxon>Eukaryota</taxon>
        <taxon>Metazoa</taxon>
        <taxon>Chordata</taxon>
        <taxon>Craniata</taxon>
        <taxon>Vertebrata</taxon>
        <taxon>Euteleostomi</taxon>
        <taxon>Archelosauria</taxon>
        <taxon>Archosauria</taxon>
        <taxon>Dinosauria</taxon>
        <taxon>Saurischia</taxon>
        <taxon>Theropoda</taxon>
        <taxon>Coelurosauria</taxon>
        <taxon>Aves</taxon>
        <taxon>Neognathae</taxon>
        <taxon>Neoaves</taxon>
        <taxon>Charadriiformes</taxon>
        <taxon>Scolopacidae</taxon>
        <taxon>Limosa</taxon>
    </lineage>
</organism>
<evidence type="ECO:0000313" key="3">
    <source>
        <dbReference type="Proteomes" id="UP000233556"/>
    </source>
</evidence>
<dbReference type="AlphaFoldDB" id="A0A2I0U0X9"/>
<gene>
    <name evidence="2" type="ORF">llap_10024</name>
</gene>
<feature type="chain" id="PRO_5014191834" evidence="1">
    <location>
        <begin position="22"/>
        <end position="145"/>
    </location>
</feature>
<evidence type="ECO:0000256" key="1">
    <source>
        <dbReference type="SAM" id="SignalP"/>
    </source>
</evidence>
<dbReference type="Proteomes" id="UP000233556">
    <property type="component" value="Unassembled WGS sequence"/>
</dbReference>
<sequence length="145" mass="15700">MATKVLANILITAVISNGFLATASPVVPAKPQHPTAQRQMSLEIPGADQQERILKFLSLFDEAQKSAIPTADPKISGIRAFAKTYGKKVETEAVNEGPSDTPSELSKGLLEISPLHGKNFWKPSLPASWKIKRGPCFGFIFLVDV</sequence>
<proteinExistence type="predicted"/>
<dbReference type="EMBL" id="KZ506433">
    <property type="protein sequence ID" value="PKU39669.1"/>
    <property type="molecule type" value="Genomic_DNA"/>
</dbReference>
<accession>A0A2I0U0X9</accession>
<reference evidence="3" key="2">
    <citation type="submission" date="2017-12" db="EMBL/GenBank/DDBJ databases">
        <title>Genome sequence of the Bar-tailed Godwit (Limosa lapponica baueri).</title>
        <authorList>
            <person name="Lima N.C.B."/>
            <person name="Parody-Merino A.M."/>
            <person name="Battley P.F."/>
            <person name="Fidler A.E."/>
            <person name="Prosdocimi F."/>
        </authorList>
    </citation>
    <scope>NUCLEOTIDE SEQUENCE [LARGE SCALE GENOMIC DNA]</scope>
</reference>
<dbReference type="OrthoDB" id="10573741at2759"/>
<keyword evidence="3" id="KW-1185">Reference proteome</keyword>
<reference evidence="3" key="1">
    <citation type="submission" date="2017-11" db="EMBL/GenBank/DDBJ databases">
        <authorList>
            <person name="Lima N.C."/>
            <person name="Parody-Merino A.M."/>
            <person name="Battley P.F."/>
            <person name="Fidler A.E."/>
            <person name="Prosdocimi F."/>
        </authorList>
    </citation>
    <scope>NUCLEOTIDE SEQUENCE [LARGE SCALE GENOMIC DNA]</scope>
</reference>
<keyword evidence="1" id="KW-0732">Signal</keyword>
<protein>
    <submittedName>
        <fullName evidence="2">Uncharacterized protein</fullName>
    </submittedName>
</protein>
<feature type="signal peptide" evidence="1">
    <location>
        <begin position="1"/>
        <end position="21"/>
    </location>
</feature>
<name>A0A2I0U0X9_LIMLA</name>
<evidence type="ECO:0000313" key="2">
    <source>
        <dbReference type="EMBL" id="PKU39669.1"/>
    </source>
</evidence>